<feature type="region of interest" description="Disordered" evidence="8">
    <location>
        <begin position="25"/>
        <end position="98"/>
    </location>
</feature>
<keyword evidence="3 9" id="KW-0812">Transmembrane</keyword>
<evidence type="ECO:0000256" key="7">
    <source>
        <dbReference type="ARBA" id="ARBA00024348"/>
    </source>
</evidence>
<dbReference type="GO" id="GO:0005886">
    <property type="term" value="C:plasma membrane"/>
    <property type="evidence" value="ECO:0007669"/>
    <property type="project" value="UniProtKB-SubCell"/>
</dbReference>
<accession>A0A5E4MKT0</accession>
<evidence type="ECO:0000313" key="12">
    <source>
        <dbReference type="Proteomes" id="UP000325440"/>
    </source>
</evidence>
<evidence type="ECO:0000256" key="3">
    <source>
        <dbReference type="ARBA" id="ARBA00022692"/>
    </source>
</evidence>
<feature type="transmembrane region" description="Helical" evidence="9">
    <location>
        <begin position="565"/>
        <end position="589"/>
    </location>
</feature>
<evidence type="ECO:0000313" key="11">
    <source>
        <dbReference type="EMBL" id="VVC32842.1"/>
    </source>
</evidence>
<dbReference type="PROSITE" id="PS00216">
    <property type="entry name" value="SUGAR_TRANSPORT_1"/>
    <property type="match status" value="1"/>
</dbReference>
<dbReference type="Gene3D" id="1.20.1250.20">
    <property type="entry name" value="MFS general substrate transporter like domains"/>
    <property type="match status" value="1"/>
</dbReference>
<proteinExistence type="inferred from homology"/>
<dbReference type="InterPro" id="IPR003663">
    <property type="entry name" value="Sugar/inositol_transpt"/>
</dbReference>
<feature type="compositionally biased region" description="Basic and acidic residues" evidence="8">
    <location>
        <begin position="34"/>
        <end position="51"/>
    </location>
</feature>
<evidence type="ECO:0000256" key="4">
    <source>
        <dbReference type="ARBA" id="ARBA00022989"/>
    </source>
</evidence>
<name>A0A5E4MKT0_9HEMI</name>
<feature type="transmembrane region" description="Helical" evidence="9">
    <location>
        <begin position="358"/>
        <end position="377"/>
    </location>
</feature>
<feature type="transmembrane region" description="Helical" evidence="9">
    <location>
        <begin position="601"/>
        <end position="621"/>
    </location>
</feature>
<dbReference type="InterPro" id="IPR020846">
    <property type="entry name" value="MFS_dom"/>
</dbReference>
<feature type="transmembrane region" description="Helical" evidence="9">
    <location>
        <begin position="633"/>
        <end position="652"/>
    </location>
</feature>
<evidence type="ECO:0000256" key="8">
    <source>
        <dbReference type="SAM" id="MobiDB-lite"/>
    </source>
</evidence>
<sequence>MDILRTLRPSPSRLLHIRTRFYSTALSSHGQTKPRGDRRREEYDSTGRENGLDPTGRPESSVQNGIPGRHAHHRRPSGRTVRVHHRPRPEQSVFASTMSSNASVDTTVGSTAALIHSHAAKIKKKKYAFLRQGNQQTACSGNGYTTGRHIGSMIHSQKEKNLLLATPNVPNFIDHILKKKQAIVVAQSSPKRLSSDDEDDDDDDDDDDVVPIKNTTKIRTPQNTYVPQILASLTVSLCSMVVGFASAYTSPALPSMNSPGSTLSVSEEEGSWIGSLMPLAALIGGMAGGPLIESIGRKTTILATGIPFIISFVLIAMAVNVQMVMAGRAIAGFCVGIASLGLPVYLGETVQPQVRGTLGLLPTTLGNSGILLCFIAGKYLNWQMLAILGACIPIPFLICMFLIPETPQWYISRNKSKKAKKALQWLRGKNADITQEFSEIEKANHVGKNEEMPGYLSLFSKMYSKPLLISMGLMLFQQLSGINAVIFYTVKIFKEAGSTIDENLCTIIVGVVNFISTFIATALIDKLGRKILLYASSATMAITLITLGTFFNYKKSGYDVSNYGWLPLASFVFFIIGFAIGFGPIPWLMMGEILPAKIRGTAASLATAFNWACTFVVTKTFADLLRVFGADGAFWLFGGICLLGLVFIIFCVPETQGKSLEDIERNLTGVGKGPVRQVRRMSSIAHLKPLPMAI</sequence>
<evidence type="ECO:0000256" key="1">
    <source>
        <dbReference type="ARBA" id="ARBA00004651"/>
    </source>
</evidence>
<dbReference type="Proteomes" id="UP000325440">
    <property type="component" value="Unassembled WGS sequence"/>
</dbReference>
<keyword evidence="12" id="KW-1185">Reference proteome</keyword>
<comment type="similarity">
    <text evidence="7">Belongs to the major facilitator superfamily. Sugar transporter (TC 2.A.1.1) family. Trehalose transporter subfamily.</text>
</comment>
<dbReference type="InterPro" id="IPR005829">
    <property type="entry name" value="Sugar_transporter_CS"/>
</dbReference>
<evidence type="ECO:0000259" key="10">
    <source>
        <dbReference type="PROSITE" id="PS50850"/>
    </source>
</evidence>
<dbReference type="PANTHER" id="PTHR48021:SF96">
    <property type="entry name" value="FACILITATED TREHALOSE TRANSPORTER TRET1-1-RELATED"/>
    <property type="match status" value="1"/>
</dbReference>
<dbReference type="SUPFAM" id="SSF103473">
    <property type="entry name" value="MFS general substrate transporter"/>
    <property type="match status" value="1"/>
</dbReference>
<feature type="transmembrane region" description="Helical" evidence="9">
    <location>
        <begin position="467"/>
        <end position="487"/>
    </location>
</feature>
<feature type="compositionally biased region" description="Acidic residues" evidence="8">
    <location>
        <begin position="196"/>
        <end position="209"/>
    </location>
</feature>
<feature type="transmembrane region" description="Helical" evidence="9">
    <location>
        <begin position="507"/>
        <end position="524"/>
    </location>
</feature>
<keyword evidence="5 9" id="KW-0472">Membrane</keyword>
<evidence type="ECO:0000256" key="2">
    <source>
        <dbReference type="ARBA" id="ARBA00022475"/>
    </source>
</evidence>
<keyword evidence="4 9" id="KW-1133">Transmembrane helix</keyword>
<feature type="domain" description="Major facilitator superfamily (MFS) profile" evidence="10">
    <location>
        <begin position="231"/>
        <end position="656"/>
    </location>
</feature>
<feature type="compositionally biased region" description="Basic residues" evidence="8">
    <location>
        <begin position="69"/>
        <end position="87"/>
    </location>
</feature>
<keyword evidence="6" id="KW-0325">Glycoprotein</keyword>
<dbReference type="PROSITE" id="PS50850">
    <property type="entry name" value="MFS"/>
    <property type="match status" value="1"/>
</dbReference>
<feature type="transmembrane region" description="Helical" evidence="9">
    <location>
        <begin position="299"/>
        <end position="319"/>
    </location>
</feature>
<feature type="transmembrane region" description="Helical" evidence="9">
    <location>
        <begin position="325"/>
        <end position="346"/>
    </location>
</feature>
<organism evidence="11 12">
    <name type="scientific">Cinara cedri</name>
    <dbReference type="NCBI Taxonomy" id="506608"/>
    <lineage>
        <taxon>Eukaryota</taxon>
        <taxon>Metazoa</taxon>
        <taxon>Ecdysozoa</taxon>
        <taxon>Arthropoda</taxon>
        <taxon>Hexapoda</taxon>
        <taxon>Insecta</taxon>
        <taxon>Pterygota</taxon>
        <taxon>Neoptera</taxon>
        <taxon>Paraneoptera</taxon>
        <taxon>Hemiptera</taxon>
        <taxon>Sternorrhyncha</taxon>
        <taxon>Aphidomorpha</taxon>
        <taxon>Aphidoidea</taxon>
        <taxon>Aphididae</taxon>
        <taxon>Lachninae</taxon>
        <taxon>Cinara</taxon>
    </lineage>
</organism>
<dbReference type="InterPro" id="IPR005828">
    <property type="entry name" value="MFS_sugar_transport-like"/>
</dbReference>
<evidence type="ECO:0000256" key="5">
    <source>
        <dbReference type="ARBA" id="ARBA00023136"/>
    </source>
</evidence>
<dbReference type="OrthoDB" id="6339427at2759"/>
<feature type="region of interest" description="Disordered" evidence="8">
    <location>
        <begin position="187"/>
        <end position="215"/>
    </location>
</feature>
<keyword evidence="2" id="KW-1003">Cell membrane</keyword>
<protein>
    <submittedName>
        <fullName evidence="11">Major facilitator superfamily domain,Sugar/inositol transporter,Major facilitator</fullName>
    </submittedName>
</protein>
<feature type="transmembrane region" description="Helical" evidence="9">
    <location>
        <begin position="383"/>
        <end position="403"/>
    </location>
</feature>
<evidence type="ECO:0000256" key="9">
    <source>
        <dbReference type="SAM" id="Phobius"/>
    </source>
</evidence>
<feature type="transmembrane region" description="Helical" evidence="9">
    <location>
        <begin position="270"/>
        <end position="292"/>
    </location>
</feature>
<dbReference type="EMBL" id="CABPRJ010000959">
    <property type="protein sequence ID" value="VVC32842.1"/>
    <property type="molecule type" value="Genomic_DNA"/>
</dbReference>
<feature type="transmembrane region" description="Helical" evidence="9">
    <location>
        <begin position="229"/>
        <end position="250"/>
    </location>
</feature>
<reference evidence="11 12" key="1">
    <citation type="submission" date="2019-08" db="EMBL/GenBank/DDBJ databases">
        <authorList>
            <person name="Alioto T."/>
            <person name="Alioto T."/>
            <person name="Gomez Garrido J."/>
        </authorList>
    </citation>
    <scope>NUCLEOTIDE SEQUENCE [LARGE SCALE GENOMIC DNA]</scope>
</reference>
<dbReference type="CDD" id="cd17358">
    <property type="entry name" value="MFS_GLUT6_8_Class3_like"/>
    <property type="match status" value="1"/>
</dbReference>
<gene>
    <name evidence="11" type="ORF">CINCED_3A000285</name>
</gene>
<dbReference type="Pfam" id="PF00083">
    <property type="entry name" value="Sugar_tr"/>
    <property type="match status" value="1"/>
</dbReference>
<dbReference type="InterPro" id="IPR036259">
    <property type="entry name" value="MFS_trans_sf"/>
</dbReference>
<dbReference type="PRINTS" id="PR00171">
    <property type="entry name" value="SUGRTRNSPORT"/>
</dbReference>
<comment type="subcellular location">
    <subcellularLocation>
        <location evidence="1">Cell membrane</location>
        <topology evidence="1">Multi-pass membrane protein</topology>
    </subcellularLocation>
</comment>
<feature type="transmembrane region" description="Helical" evidence="9">
    <location>
        <begin position="531"/>
        <end position="553"/>
    </location>
</feature>
<dbReference type="InterPro" id="IPR044775">
    <property type="entry name" value="MFS_ERD6/Tret1-like"/>
</dbReference>
<evidence type="ECO:0000256" key="6">
    <source>
        <dbReference type="ARBA" id="ARBA00023180"/>
    </source>
</evidence>
<dbReference type="NCBIfam" id="TIGR00879">
    <property type="entry name" value="SP"/>
    <property type="match status" value="1"/>
</dbReference>
<dbReference type="GO" id="GO:0051119">
    <property type="term" value="F:sugar transmembrane transporter activity"/>
    <property type="evidence" value="ECO:0007669"/>
    <property type="project" value="InterPro"/>
</dbReference>
<dbReference type="PANTHER" id="PTHR48021">
    <property type="match status" value="1"/>
</dbReference>
<dbReference type="FunFam" id="1.20.1250.20:FF:000055">
    <property type="entry name" value="Facilitated trehalose transporter Tret1-2 homolog"/>
    <property type="match status" value="1"/>
</dbReference>
<dbReference type="PROSITE" id="PS00217">
    <property type="entry name" value="SUGAR_TRANSPORT_2"/>
    <property type="match status" value="1"/>
</dbReference>
<dbReference type="InterPro" id="IPR050549">
    <property type="entry name" value="MFS_Trehalose_Transporter"/>
</dbReference>
<dbReference type="AlphaFoldDB" id="A0A5E4MKT0"/>